<keyword evidence="10 16" id="KW-1133">Transmembrane helix</keyword>
<dbReference type="PANTHER" id="PTHR11435">
    <property type="entry name" value="NADH UBIQUINONE OXIDOREDUCTASE SUBUNIT ND6"/>
    <property type="match status" value="1"/>
</dbReference>
<feature type="transmembrane region" description="Helical" evidence="16">
    <location>
        <begin position="7"/>
        <end position="36"/>
    </location>
</feature>
<evidence type="ECO:0000256" key="4">
    <source>
        <dbReference type="ARBA" id="ARBA00021095"/>
    </source>
</evidence>
<organism evidence="17">
    <name type="scientific">Curculionoidea sp. 9 KM-2017</name>
    <dbReference type="NCBI Taxonomy" id="2219422"/>
    <lineage>
        <taxon>Eukaryota</taxon>
        <taxon>Metazoa</taxon>
        <taxon>Ecdysozoa</taxon>
        <taxon>Arthropoda</taxon>
        <taxon>Hexapoda</taxon>
        <taxon>Insecta</taxon>
        <taxon>Pterygota</taxon>
        <taxon>Neoptera</taxon>
        <taxon>Endopterygota</taxon>
        <taxon>Coleoptera</taxon>
        <taxon>Polyphaga</taxon>
        <taxon>Cucujiformia</taxon>
    </lineage>
</organism>
<evidence type="ECO:0000256" key="7">
    <source>
        <dbReference type="ARBA" id="ARBA00022692"/>
    </source>
</evidence>
<dbReference type="GO" id="GO:0031966">
    <property type="term" value="C:mitochondrial membrane"/>
    <property type="evidence" value="ECO:0007669"/>
    <property type="project" value="UniProtKB-SubCell"/>
</dbReference>
<comment type="subcellular location">
    <subcellularLocation>
        <location evidence="1">Mitochondrion membrane</location>
        <topology evidence="1">Multi-pass membrane protein</topology>
    </subcellularLocation>
</comment>
<accession>A0A346RGZ0</accession>
<evidence type="ECO:0000256" key="11">
    <source>
        <dbReference type="ARBA" id="ARBA00023027"/>
    </source>
</evidence>
<evidence type="ECO:0000256" key="1">
    <source>
        <dbReference type="ARBA" id="ARBA00004225"/>
    </source>
</evidence>
<name>A0A346RGZ0_9CUCU</name>
<keyword evidence="12 17" id="KW-0496">Mitochondrion</keyword>
<geneLocation type="mitochondrion" evidence="17"/>
<evidence type="ECO:0000256" key="12">
    <source>
        <dbReference type="ARBA" id="ARBA00023128"/>
    </source>
</evidence>
<feature type="transmembrane region" description="Helical" evidence="16">
    <location>
        <begin position="136"/>
        <end position="157"/>
    </location>
</feature>
<keyword evidence="9" id="KW-0249">Electron transport</keyword>
<protein>
    <recommendedName>
        <fullName evidence="4">NADH-ubiquinone oxidoreductase chain 6</fullName>
        <ecNumber evidence="3">7.1.1.2</ecNumber>
    </recommendedName>
    <alternativeName>
        <fullName evidence="14">NADH dehydrogenase subunit 6</fullName>
    </alternativeName>
</protein>
<gene>
    <name evidence="17" type="primary">nad6</name>
</gene>
<evidence type="ECO:0000256" key="14">
    <source>
        <dbReference type="ARBA" id="ARBA00031019"/>
    </source>
</evidence>
<evidence type="ECO:0000256" key="5">
    <source>
        <dbReference type="ARBA" id="ARBA00022448"/>
    </source>
</evidence>
<comment type="catalytic activity">
    <reaction evidence="15">
        <text>a ubiquinone + NADH + 5 H(+)(in) = a ubiquinol + NAD(+) + 4 H(+)(out)</text>
        <dbReference type="Rhea" id="RHEA:29091"/>
        <dbReference type="Rhea" id="RHEA-COMP:9565"/>
        <dbReference type="Rhea" id="RHEA-COMP:9566"/>
        <dbReference type="ChEBI" id="CHEBI:15378"/>
        <dbReference type="ChEBI" id="CHEBI:16389"/>
        <dbReference type="ChEBI" id="CHEBI:17976"/>
        <dbReference type="ChEBI" id="CHEBI:57540"/>
        <dbReference type="ChEBI" id="CHEBI:57945"/>
        <dbReference type="EC" id="7.1.1.2"/>
    </reaction>
</comment>
<feature type="transmembrane region" description="Helical" evidence="16">
    <location>
        <begin position="79"/>
        <end position="100"/>
    </location>
</feature>
<evidence type="ECO:0000256" key="13">
    <source>
        <dbReference type="ARBA" id="ARBA00023136"/>
    </source>
</evidence>
<proteinExistence type="inferred from homology"/>
<comment type="similarity">
    <text evidence="2">Belongs to the complex I subunit 6 family.</text>
</comment>
<evidence type="ECO:0000256" key="3">
    <source>
        <dbReference type="ARBA" id="ARBA00012944"/>
    </source>
</evidence>
<dbReference type="PANTHER" id="PTHR11435:SF1">
    <property type="entry name" value="NADH-UBIQUINONE OXIDOREDUCTASE CHAIN 6"/>
    <property type="match status" value="1"/>
</dbReference>
<evidence type="ECO:0000256" key="9">
    <source>
        <dbReference type="ARBA" id="ARBA00022982"/>
    </source>
</evidence>
<evidence type="ECO:0000256" key="6">
    <source>
        <dbReference type="ARBA" id="ARBA00022660"/>
    </source>
</evidence>
<reference evidence="17" key="1">
    <citation type="journal article" date="2018" name="J. ISSAAS">
        <title>The contribution of mitochondrial metagenomics to large-scale data mining and phylogenetic analysis of Coleoptera.</title>
        <authorList>
            <person name="Miller K."/>
            <person name="Linard B."/>
            <person name="Motyka M."/>
            <person name="Bocek M."/>
            <person name="Vogler A.P."/>
        </authorList>
    </citation>
    <scope>NUCLEOTIDE SEQUENCE</scope>
</reference>
<evidence type="ECO:0000256" key="15">
    <source>
        <dbReference type="ARBA" id="ARBA00049551"/>
    </source>
</evidence>
<dbReference type="EMBL" id="MG193388">
    <property type="protein sequence ID" value="AXS65337.1"/>
    <property type="molecule type" value="Genomic_DNA"/>
</dbReference>
<dbReference type="InterPro" id="IPR050269">
    <property type="entry name" value="ComplexI_Subunit6"/>
</dbReference>
<evidence type="ECO:0000256" key="2">
    <source>
        <dbReference type="ARBA" id="ARBA00005698"/>
    </source>
</evidence>
<keyword evidence="13 16" id="KW-0472">Membrane</keyword>
<keyword evidence="6" id="KW-0679">Respiratory chain</keyword>
<sequence>MLMTLSLISWLLAIIFIVLSHPLSLGLMLFFLTIIMSMLTGLFFMNFWFSYILFLIMVGGLLVLLMYMTSVASNEKFKFSFKILLMFSMCLLILFTALLLDDMFNLPLISGADLQLMTQAPMMNIHMNKYFNQPGIPIMFFLMIYLLVTLIIVVKITDFSFGPLRQMF</sequence>
<feature type="transmembrane region" description="Helical" evidence="16">
    <location>
        <begin position="48"/>
        <end position="67"/>
    </location>
</feature>
<keyword evidence="5" id="KW-0813">Transport</keyword>
<evidence type="ECO:0000313" key="17">
    <source>
        <dbReference type="EMBL" id="AXS65337.1"/>
    </source>
</evidence>
<dbReference type="GO" id="GO:0008137">
    <property type="term" value="F:NADH dehydrogenase (ubiquinone) activity"/>
    <property type="evidence" value="ECO:0007669"/>
    <property type="project" value="UniProtKB-EC"/>
</dbReference>
<keyword evidence="7 16" id="KW-0812">Transmembrane</keyword>
<evidence type="ECO:0000256" key="8">
    <source>
        <dbReference type="ARBA" id="ARBA00022967"/>
    </source>
</evidence>
<evidence type="ECO:0000256" key="10">
    <source>
        <dbReference type="ARBA" id="ARBA00022989"/>
    </source>
</evidence>
<keyword evidence="8" id="KW-1278">Translocase</keyword>
<keyword evidence="11" id="KW-0520">NAD</keyword>
<dbReference type="AlphaFoldDB" id="A0A346RGZ0"/>
<dbReference type="EC" id="7.1.1.2" evidence="3"/>
<evidence type="ECO:0000256" key="16">
    <source>
        <dbReference type="SAM" id="Phobius"/>
    </source>
</evidence>